<comment type="caution">
    <text evidence="3">The sequence shown here is derived from an EMBL/GenBank/DDBJ whole genome shotgun (WGS) entry which is preliminary data.</text>
</comment>
<dbReference type="PANTHER" id="PTHR30137">
    <property type="entry name" value="LUCIFERASE-LIKE MONOOXYGENASE"/>
    <property type="match status" value="1"/>
</dbReference>
<proteinExistence type="predicted"/>
<dbReference type="Pfam" id="PF00296">
    <property type="entry name" value="Bac_luciferase"/>
    <property type="match status" value="1"/>
</dbReference>
<dbReference type="GO" id="GO:0005829">
    <property type="term" value="C:cytosol"/>
    <property type="evidence" value="ECO:0007669"/>
    <property type="project" value="TreeGrafter"/>
</dbReference>
<protein>
    <recommendedName>
        <fullName evidence="2">Luciferase-like domain-containing protein</fullName>
    </recommendedName>
</protein>
<comment type="similarity">
    <text evidence="1">To bacterial alkanal monooxygenase alpha and beta chains.</text>
</comment>
<sequence length="348" mass="38610">MSKQFRLSVLDQTPIRKDGDASSALTESIRLARLADRLGYTRYWLSEHHNTTTLAGASPEILIARLAAETHHIRLGSGGIMLPNHSTLKVAENFRLLEALYPGRIDLGLGRAPGGDRLTAHLLNPTNTFDPQEYIKQLHDLEAFLTDTPTPGNFEGKIRAIPSIHTRPQLWMLTSSGESGLLAAHFGMALCYAQFINPVGGPEALRAYRDRFKPSATLTEPHTAVGIFAFCSEDPQKVHETQALIDYRLLGFEKGNYDEIPTVAAALAYDYTPAEWQRVLHNRRRTAVGTPQQLRDIFEGLAADFDTDEFVISTFTEDPAGRLRSYELLAREFELTPAAIRPASVTAL</sequence>
<dbReference type="GO" id="GO:0016705">
    <property type="term" value="F:oxidoreductase activity, acting on paired donors, with incorporation or reduction of molecular oxygen"/>
    <property type="evidence" value="ECO:0007669"/>
    <property type="project" value="InterPro"/>
</dbReference>
<organism evidence="3 4">
    <name type="scientific">Puia dinghuensis</name>
    <dbReference type="NCBI Taxonomy" id="1792502"/>
    <lineage>
        <taxon>Bacteria</taxon>
        <taxon>Pseudomonadati</taxon>
        <taxon>Bacteroidota</taxon>
        <taxon>Chitinophagia</taxon>
        <taxon>Chitinophagales</taxon>
        <taxon>Chitinophagaceae</taxon>
        <taxon>Puia</taxon>
    </lineage>
</organism>
<evidence type="ECO:0000256" key="1">
    <source>
        <dbReference type="ARBA" id="ARBA00007789"/>
    </source>
</evidence>
<dbReference type="InterPro" id="IPR019949">
    <property type="entry name" value="CmoO-like"/>
</dbReference>
<name>A0A8J2UBV3_9BACT</name>
<keyword evidence="4" id="KW-1185">Reference proteome</keyword>
<dbReference type="InterPro" id="IPR036661">
    <property type="entry name" value="Luciferase-like_sf"/>
</dbReference>
<dbReference type="InterPro" id="IPR050766">
    <property type="entry name" value="Bact_Lucif_Oxidored"/>
</dbReference>
<dbReference type="EMBL" id="BMJC01000002">
    <property type="protein sequence ID" value="GGA95358.1"/>
    <property type="molecule type" value="Genomic_DNA"/>
</dbReference>
<dbReference type="AlphaFoldDB" id="A0A8J2UBV3"/>
<feature type="domain" description="Luciferase-like" evidence="2">
    <location>
        <begin position="7"/>
        <end position="298"/>
    </location>
</feature>
<dbReference type="NCBIfam" id="TIGR03558">
    <property type="entry name" value="oxido_grp_1"/>
    <property type="match status" value="1"/>
</dbReference>
<dbReference type="Gene3D" id="3.20.20.30">
    <property type="entry name" value="Luciferase-like domain"/>
    <property type="match status" value="1"/>
</dbReference>
<reference evidence="3" key="1">
    <citation type="journal article" date="2014" name="Int. J. Syst. Evol. Microbiol.">
        <title>Complete genome sequence of Corynebacterium casei LMG S-19264T (=DSM 44701T), isolated from a smear-ripened cheese.</title>
        <authorList>
            <consortium name="US DOE Joint Genome Institute (JGI-PGF)"/>
            <person name="Walter F."/>
            <person name="Albersmeier A."/>
            <person name="Kalinowski J."/>
            <person name="Ruckert C."/>
        </authorList>
    </citation>
    <scope>NUCLEOTIDE SEQUENCE</scope>
    <source>
        <strain evidence="3">CGMCC 1.15448</strain>
    </source>
</reference>
<dbReference type="PANTHER" id="PTHR30137:SF19">
    <property type="entry name" value="LUCIFERASE-LIKE MONOOXYGENASE"/>
    <property type="match status" value="1"/>
</dbReference>
<dbReference type="Proteomes" id="UP000607559">
    <property type="component" value="Unassembled WGS sequence"/>
</dbReference>
<evidence type="ECO:0000259" key="2">
    <source>
        <dbReference type="Pfam" id="PF00296"/>
    </source>
</evidence>
<evidence type="ECO:0000313" key="4">
    <source>
        <dbReference type="Proteomes" id="UP000607559"/>
    </source>
</evidence>
<dbReference type="InterPro" id="IPR011251">
    <property type="entry name" value="Luciferase-like_dom"/>
</dbReference>
<gene>
    <name evidence="3" type="ORF">GCM10011511_18400</name>
</gene>
<reference evidence="3" key="2">
    <citation type="submission" date="2020-09" db="EMBL/GenBank/DDBJ databases">
        <authorList>
            <person name="Sun Q."/>
            <person name="Zhou Y."/>
        </authorList>
    </citation>
    <scope>NUCLEOTIDE SEQUENCE</scope>
    <source>
        <strain evidence="3">CGMCC 1.15448</strain>
    </source>
</reference>
<accession>A0A8J2UBV3</accession>
<evidence type="ECO:0000313" key="3">
    <source>
        <dbReference type="EMBL" id="GGA95358.1"/>
    </source>
</evidence>
<dbReference type="SUPFAM" id="SSF51679">
    <property type="entry name" value="Bacterial luciferase-like"/>
    <property type="match status" value="1"/>
</dbReference>